<evidence type="ECO:0000259" key="1">
    <source>
        <dbReference type="Pfam" id="PF02403"/>
    </source>
</evidence>
<dbReference type="InterPro" id="IPR042103">
    <property type="entry name" value="SerRS_1_N_sf"/>
</dbReference>
<accession>A0ABC9ANL2</accession>
<evidence type="ECO:0000313" key="2">
    <source>
        <dbReference type="EMBL" id="CAL4983312.1"/>
    </source>
</evidence>
<sequence length="119" mass="13544">MIDVKLFRAGKGGEPDHILLELQRRYFAPDEDVLEVSVLDIAWRKTRSGGDQGELNATSKEIGRLKTAGNQEEAEKLMEATKEIKERLATRNLRCTRLCVKEMDKILHEKYDPCAVADK</sequence>
<feature type="domain" description="Serine-tRNA synthetase type1 N-terminal" evidence="1">
    <location>
        <begin position="1"/>
        <end position="96"/>
    </location>
</feature>
<evidence type="ECO:0000313" key="3">
    <source>
        <dbReference type="Proteomes" id="UP001497457"/>
    </source>
</evidence>
<dbReference type="Pfam" id="PF02403">
    <property type="entry name" value="Seryl_tRNA_N"/>
    <property type="match status" value="1"/>
</dbReference>
<proteinExistence type="predicted"/>
<dbReference type="AlphaFoldDB" id="A0ABC9ANL2"/>
<reference evidence="2" key="1">
    <citation type="submission" date="2024-10" db="EMBL/GenBank/DDBJ databases">
        <authorList>
            <person name="Ryan C."/>
        </authorList>
    </citation>
    <scope>NUCLEOTIDE SEQUENCE [LARGE SCALE GENOMIC DNA]</scope>
</reference>
<gene>
    <name evidence="2" type="ORF">URODEC1_LOCUS57007</name>
</gene>
<dbReference type="Gene3D" id="1.10.287.40">
    <property type="entry name" value="Serine-tRNA synthetase, tRNA binding domain"/>
    <property type="match status" value="1"/>
</dbReference>
<dbReference type="EMBL" id="OZ075132">
    <property type="protein sequence ID" value="CAL4983312.1"/>
    <property type="molecule type" value="Genomic_DNA"/>
</dbReference>
<organism evidence="2 3">
    <name type="scientific">Urochloa decumbens</name>
    <dbReference type="NCBI Taxonomy" id="240449"/>
    <lineage>
        <taxon>Eukaryota</taxon>
        <taxon>Viridiplantae</taxon>
        <taxon>Streptophyta</taxon>
        <taxon>Embryophyta</taxon>
        <taxon>Tracheophyta</taxon>
        <taxon>Spermatophyta</taxon>
        <taxon>Magnoliopsida</taxon>
        <taxon>Liliopsida</taxon>
        <taxon>Poales</taxon>
        <taxon>Poaceae</taxon>
        <taxon>PACMAD clade</taxon>
        <taxon>Panicoideae</taxon>
        <taxon>Panicodae</taxon>
        <taxon>Paniceae</taxon>
        <taxon>Melinidinae</taxon>
        <taxon>Urochloa</taxon>
    </lineage>
</organism>
<keyword evidence="3" id="KW-1185">Reference proteome</keyword>
<name>A0ABC9ANL2_9POAL</name>
<dbReference type="SUPFAM" id="SSF46589">
    <property type="entry name" value="tRNA-binding arm"/>
    <property type="match status" value="1"/>
</dbReference>
<dbReference type="InterPro" id="IPR015866">
    <property type="entry name" value="Ser-tRNA-synth_1_N"/>
</dbReference>
<protein>
    <recommendedName>
        <fullName evidence="1">Serine-tRNA synthetase type1 N-terminal domain-containing protein</fullName>
    </recommendedName>
</protein>
<dbReference type="Proteomes" id="UP001497457">
    <property type="component" value="Chromosome 22rd"/>
</dbReference>
<dbReference type="InterPro" id="IPR010978">
    <property type="entry name" value="tRNA-bd_arm"/>
</dbReference>